<accession>A0AAU9TNP8</accession>
<dbReference type="PANTHER" id="PTHR46481">
    <property type="entry name" value="ZINC FINGER BED DOMAIN-CONTAINING PROTEIN 4"/>
    <property type="match status" value="1"/>
</dbReference>
<evidence type="ECO:0000313" key="6">
    <source>
        <dbReference type="EMBL" id="CAH2088334.1"/>
    </source>
</evidence>
<comment type="caution">
    <text evidence="6">The sequence shown here is derived from an EMBL/GenBank/DDBJ whole genome shotgun (WGS) entry which is preliminary data.</text>
</comment>
<evidence type="ECO:0000256" key="1">
    <source>
        <dbReference type="ARBA" id="ARBA00004123"/>
    </source>
</evidence>
<dbReference type="SUPFAM" id="SSF53098">
    <property type="entry name" value="Ribonuclease H-like"/>
    <property type="match status" value="1"/>
</dbReference>
<keyword evidence="7" id="KW-1185">Reference proteome</keyword>
<keyword evidence="4" id="KW-0862">Zinc</keyword>
<evidence type="ECO:0000313" key="7">
    <source>
        <dbReference type="Proteomes" id="UP001153954"/>
    </source>
</evidence>
<gene>
    <name evidence="6" type="ORF">EEDITHA_LOCUS4503</name>
</gene>
<name>A0AAU9TNP8_EUPED</name>
<dbReference type="InterPro" id="IPR012337">
    <property type="entry name" value="RNaseH-like_sf"/>
</dbReference>
<dbReference type="PANTHER" id="PTHR46481:SF10">
    <property type="entry name" value="ZINC FINGER BED DOMAIN-CONTAINING PROTEIN 39"/>
    <property type="match status" value="1"/>
</dbReference>
<evidence type="ECO:0000256" key="5">
    <source>
        <dbReference type="ARBA" id="ARBA00023242"/>
    </source>
</evidence>
<keyword evidence="3" id="KW-0863">Zinc-finger</keyword>
<dbReference type="Proteomes" id="UP001153954">
    <property type="component" value="Unassembled WGS sequence"/>
</dbReference>
<evidence type="ECO:0000256" key="4">
    <source>
        <dbReference type="ARBA" id="ARBA00022833"/>
    </source>
</evidence>
<comment type="subcellular location">
    <subcellularLocation>
        <location evidence="1">Nucleus</location>
    </subcellularLocation>
</comment>
<evidence type="ECO:0000256" key="2">
    <source>
        <dbReference type="ARBA" id="ARBA00022723"/>
    </source>
</evidence>
<dbReference type="GO" id="GO:0008270">
    <property type="term" value="F:zinc ion binding"/>
    <property type="evidence" value="ECO:0007669"/>
    <property type="project" value="UniProtKB-KW"/>
</dbReference>
<reference evidence="6" key="1">
    <citation type="submission" date="2022-03" db="EMBL/GenBank/DDBJ databases">
        <authorList>
            <person name="Tunstrom K."/>
        </authorList>
    </citation>
    <scope>NUCLEOTIDE SEQUENCE</scope>
</reference>
<dbReference type="GO" id="GO:0005634">
    <property type="term" value="C:nucleus"/>
    <property type="evidence" value="ECO:0007669"/>
    <property type="project" value="UniProtKB-SubCell"/>
</dbReference>
<dbReference type="EMBL" id="CAKOGL010000007">
    <property type="protein sequence ID" value="CAH2088334.1"/>
    <property type="molecule type" value="Genomic_DNA"/>
</dbReference>
<sequence>MRGKLQSVEYIALTTDIWSSDSQKSFISVTAHFIKTSKRHSIVVSTTELLEHHTSLNIANALRTISMSGRWEIFDKVVTIVTDNASSMKKTVKDILNKSNHYCIAHTLNLAVKDCITGRLVVNVMLKSRAIVTHFKQSIKSSNTLRDMQSQMNLNIIKLKQDVCTRWNSTFYMFERLLTVKVPLSATLSMLDSPPANFNSAEWVILEDCVAVLQPVGKITTILSGESYPTLSSIIPLVRGLQSSLMKKSPSTESGKHNYPYWKL</sequence>
<proteinExistence type="predicted"/>
<dbReference type="AlphaFoldDB" id="A0AAU9TNP8"/>
<organism evidence="6 7">
    <name type="scientific">Euphydryas editha</name>
    <name type="common">Edith's checkerspot</name>
    <dbReference type="NCBI Taxonomy" id="104508"/>
    <lineage>
        <taxon>Eukaryota</taxon>
        <taxon>Metazoa</taxon>
        <taxon>Ecdysozoa</taxon>
        <taxon>Arthropoda</taxon>
        <taxon>Hexapoda</taxon>
        <taxon>Insecta</taxon>
        <taxon>Pterygota</taxon>
        <taxon>Neoptera</taxon>
        <taxon>Endopterygota</taxon>
        <taxon>Lepidoptera</taxon>
        <taxon>Glossata</taxon>
        <taxon>Ditrysia</taxon>
        <taxon>Papilionoidea</taxon>
        <taxon>Nymphalidae</taxon>
        <taxon>Nymphalinae</taxon>
        <taxon>Euphydryas</taxon>
    </lineage>
</organism>
<protein>
    <submittedName>
        <fullName evidence="6">Uncharacterized protein</fullName>
    </submittedName>
</protein>
<keyword evidence="2" id="KW-0479">Metal-binding</keyword>
<dbReference type="InterPro" id="IPR052035">
    <property type="entry name" value="ZnF_BED_domain_contain"/>
</dbReference>
<evidence type="ECO:0000256" key="3">
    <source>
        <dbReference type="ARBA" id="ARBA00022771"/>
    </source>
</evidence>
<keyword evidence="5" id="KW-0539">Nucleus</keyword>